<feature type="compositionally biased region" description="Low complexity" evidence="4">
    <location>
        <begin position="32"/>
        <end position="52"/>
    </location>
</feature>
<comment type="caution">
    <text evidence="7">The sequence shown here is derived from an EMBL/GenBank/DDBJ whole genome shotgun (WGS) entry which is preliminary data.</text>
</comment>
<evidence type="ECO:0000256" key="3">
    <source>
        <dbReference type="ARBA" id="ARBA00022729"/>
    </source>
</evidence>
<dbReference type="EMBL" id="JBHSEP010000001">
    <property type="protein sequence ID" value="MFC4596843.1"/>
    <property type="molecule type" value="Genomic_DNA"/>
</dbReference>
<proteinExistence type="inferred from homology"/>
<evidence type="ECO:0000313" key="7">
    <source>
        <dbReference type="EMBL" id="MFC4596843.1"/>
    </source>
</evidence>
<keyword evidence="8" id="KW-1185">Reference proteome</keyword>
<dbReference type="PIRSF" id="PIRSF002741">
    <property type="entry name" value="MppA"/>
    <property type="match status" value="1"/>
</dbReference>
<name>A0ABV9F6Z1_9BACL</name>
<keyword evidence="2" id="KW-0813">Transport</keyword>
<evidence type="ECO:0000256" key="4">
    <source>
        <dbReference type="SAM" id="MobiDB-lite"/>
    </source>
</evidence>
<accession>A0ABV9F6Z1</accession>
<dbReference type="RefSeq" id="WP_378091386.1">
    <property type="nucleotide sequence ID" value="NZ_JBHSEP010000001.1"/>
</dbReference>
<dbReference type="Pfam" id="PF00496">
    <property type="entry name" value="SBP_bac_5"/>
    <property type="match status" value="1"/>
</dbReference>
<dbReference type="Gene3D" id="3.90.76.10">
    <property type="entry name" value="Dipeptide-binding Protein, Domain 1"/>
    <property type="match status" value="1"/>
</dbReference>
<evidence type="ECO:0000259" key="6">
    <source>
        <dbReference type="Pfam" id="PF00496"/>
    </source>
</evidence>
<keyword evidence="3 5" id="KW-0732">Signal</keyword>
<dbReference type="Proteomes" id="UP001596028">
    <property type="component" value="Unassembled WGS sequence"/>
</dbReference>
<dbReference type="InterPro" id="IPR030678">
    <property type="entry name" value="Peptide/Ni-bd"/>
</dbReference>
<feature type="signal peptide" evidence="5">
    <location>
        <begin position="1"/>
        <end position="32"/>
    </location>
</feature>
<dbReference type="InterPro" id="IPR039424">
    <property type="entry name" value="SBP_5"/>
</dbReference>
<comment type="similarity">
    <text evidence="1">Belongs to the bacterial solute-binding protein 5 family.</text>
</comment>
<gene>
    <name evidence="7" type="ORF">ACFO3S_01215</name>
</gene>
<reference evidence="8" key="1">
    <citation type="journal article" date="2019" name="Int. J. Syst. Evol. Microbiol.">
        <title>The Global Catalogue of Microorganisms (GCM) 10K type strain sequencing project: providing services to taxonomists for standard genome sequencing and annotation.</title>
        <authorList>
            <consortium name="The Broad Institute Genomics Platform"/>
            <consortium name="The Broad Institute Genome Sequencing Center for Infectious Disease"/>
            <person name="Wu L."/>
            <person name="Ma J."/>
        </authorList>
    </citation>
    <scope>NUCLEOTIDE SEQUENCE [LARGE SCALE GENOMIC DNA]</scope>
    <source>
        <strain evidence="8">CCUG 49571</strain>
    </source>
</reference>
<dbReference type="InterPro" id="IPR000914">
    <property type="entry name" value="SBP_5_dom"/>
</dbReference>
<dbReference type="SUPFAM" id="SSF53850">
    <property type="entry name" value="Periplasmic binding protein-like II"/>
    <property type="match status" value="1"/>
</dbReference>
<evidence type="ECO:0000256" key="5">
    <source>
        <dbReference type="SAM" id="SignalP"/>
    </source>
</evidence>
<dbReference type="Gene3D" id="3.10.105.10">
    <property type="entry name" value="Dipeptide-binding Protein, Domain 3"/>
    <property type="match status" value="1"/>
</dbReference>
<sequence length="557" mass="61306">MSNKIHNRSVRWSAVVLSLFMLLLAACSNNSAPTGSVSPSPSGSASSGSPTPAERKPFTYILQQPVKSIDPAKAVDETELLTVINTYDPLFYPDVDNNKMDPVPHVAESYTVSDDGKVYTIKIKEGIRFHSGNELKAADVAYSIKRSLALGQGNSWLWSSVLDADGVTAPDERTVVFSLKTPYAPFISSLTQLFVLDSAELVKHYAEGQYGEDQDYGEAYLSENTVGSGPYRIVSWDQQSEMKLASHPEYWRGWKDDQIKDITLKVVTEESTVKTLMVSGEAQMIHKVLTINAYQELATHDSIAVDSLPSAKLMYFPMNTQKAPTDDGKIREAISLAFDYDTALHAILGGATAAAGPVPLIVTGHDESIQPLSRNLERAKELVGESQYKGSELNVTFMYIADNVTQRQLAQLVQSNLKEIGITVELKPVTWTQITAASAKASTTENLTAITTSLSYPHQDAFLNGLYHPASHGNYNSMSWLDDAEITDLLERARTAPTQEEQAELYAQAQRQIATLYPAVYISNPNNTIAYSKQVTGYRYVGLMGYDLAFYNLRYAA</sequence>
<dbReference type="Gene3D" id="3.40.190.10">
    <property type="entry name" value="Periplasmic binding protein-like II"/>
    <property type="match status" value="1"/>
</dbReference>
<organism evidence="7 8">
    <name type="scientific">Cohnella hongkongensis</name>
    <dbReference type="NCBI Taxonomy" id="178337"/>
    <lineage>
        <taxon>Bacteria</taxon>
        <taxon>Bacillati</taxon>
        <taxon>Bacillota</taxon>
        <taxon>Bacilli</taxon>
        <taxon>Bacillales</taxon>
        <taxon>Paenibacillaceae</taxon>
        <taxon>Cohnella</taxon>
    </lineage>
</organism>
<protein>
    <submittedName>
        <fullName evidence="7">ABC transporter substrate-binding protein</fullName>
    </submittedName>
</protein>
<dbReference type="PROSITE" id="PS51257">
    <property type="entry name" value="PROKAR_LIPOPROTEIN"/>
    <property type="match status" value="1"/>
</dbReference>
<evidence type="ECO:0000256" key="1">
    <source>
        <dbReference type="ARBA" id="ARBA00005695"/>
    </source>
</evidence>
<evidence type="ECO:0000313" key="8">
    <source>
        <dbReference type="Proteomes" id="UP001596028"/>
    </source>
</evidence>
<dbReference type="PANTHER" id="PTHR30290:SF9">
    <property type="entry name" value="OLIGOPEPTIDE-BINDING PROTEIN APPA"/>
    <property type="match status" value="1"/>
</dbReference>
<feature type="chain" id="PRO_5047342626" evidence="5">
    <location>
        <begin position="33"/>
        <end position="557"/>
    </location>
</feature>
<dbReference type="PANTHER" id="PTHR30290">
    <property type="entry name" value="PERIPLASMIC BINDING COMPONENT OF ABC TRANSPORTER"/>
    <property type="match status" value="1"/>
</dbReference>
<feature type="region of interest" description="Disordered" evidence="4">
    <location>
        <begin position="32"/>
        <end position="54"/>
    </location>
</feature>
<evidence type="ECO:0000256" key="2">
    <source>
        <dbReference type="ARBA" id="ARBA00022448"/>
    </source>
</evidence>
<dbReference type="CDD" id="cd08512">
    <property type="entry name" value="PBP2_NikA_DppA_OppA_like_7"/>
    <property type="match status" value="1"/>
</dbReference>
<feature type="domain" description="Solute-binding protein family 5" evidence="6">
    <location>
        <begin position="102"/>
        <end position="471"/>
    </location>
</feature>